<evidence type="ECO:0000256" key="6">
    <source>
        <dbReference type="ARBA" id="ARBA00023002"/>
    </source>
</evidence>
<evidence type="ECO:0000256" key="1">
    <source>
        <dbReference type="ARBA" id="ARBA00003800"/>
    </source>
</evidence>
<dbReference type="InterPro" id="IPR006140">
    <property type="entry name" value="D-isomer_DH_NAD-bd"/>
</dbReference>
<keyword evidence="14" id="KW-1185">Reference proteome</keyword>
<evidence type="ECO:0000259" key="12">
    <source>
        <dbReference type="PROSITE" id="PS51671"/>
    </source>
</evidence>
<dbReference type="AlphaFoldDB" id="A0A1X0YAE6"/>
<dbReference type="FunFam" id="3.30.1330.90:FF:000003">
    <property type="entry name" value="D-3-phosphoglycerate dehydrogenase"/>
    <property type="match status" value="1"/>
</dbReference>
<evidence type="ECO:0000256" key="8">
    <source>
        <dbReference type="ARBA" id="ARBA00023299"/>
    </source>
</evidence>
<dbReference type="EC" id="1.1.1.95" evidence="11"/>
<dbReference type="Gene3D" id="3.30.70.260">
    <property type="match status" value="1"/>
</dbReference>
<feature type="domain" description="ACT" evidence="12">
    <location>
        <begin position="454"/>
        <end position="524"/>
    </location>
</feature>
<evidence type="ECO:0000256" key="9">
    <source>
        <dbReference type="ARBA" id="ARBA00048126"/>
    </source>
</evidence>
<dbReference type="InterPro" id="IPR050857">
    <property type="entry name" value="D-2-hydroxyacid_DH"/>
</dbReference>
<organism evidence="13 14">
    <name type="scientific">Geothermobacter hydrogeniphilus</name>
    <dbReference type="NCBI Taxonomy" id="1969733"/>
    <lineage>
        <taxon>Bacteria</taxon>
        <taxon>Pseudomonadati</taxon>
        <taxon>Thermodesulfobacteriota</taxon>
        <taxon>Desulfuromonadia</taxon>
        <taxon>Desulfuromonadales</taxon>
        <taxon>Geothermobacteraceae</taxon>
        <taxon>Geothermobacter</taxon>
    </lineage>
</organism>
<dbReference type="UniPathway" id="UPA00135">
    <property type="reaction ID" value="UER00196"/>
</dbReference>
<gene>
    <name evidence="13" type="ORF">B5V00_05210</name>
</gene>
<proteinExistence type="inferred from homology"/>
<evidence type="ECO:0000313" key="13">
    <source>
        <dbReference type="EMBL" id="ORJ62148.1"/>
    </source>
</evidence>
<evidence type="ECO:0000256" key="2">
    <source>
        <dbReference type="ARBA" id="ARBA00005216"/>
    </source>
</evidence>
<dbReference type="PROSITE" id="PS51671">
    <property type="entry name" value="ACT"/>
    <property type="match status" value="1"/>
</dbReference>
<dbReference type="InterPro" id="IPR036291">
    <property type="entry name" value="NAD(P)-bd_dom_sf"/>
</dbReference>
<dbReference type="InterPro" id="IPR029752">
    <property type="entry name" value="D-isomer_DH_CS1"/>
</dbReference>
<dbReference type="Gene3D" id="3.30.1330.90">
    <property type="entry name" value="D-3-phosphoglycerate dehydrogenase, domain 3"/>
    <property type="match status" value="1"/>
</dbReference>
<dbReference type="Gene3D" id="3.40.50.720">
    <property type="entry name" value="NAD(P)-binding Rossmann-like Domain"/>
    <property type="match status" value="2"/>
</dbReference>
<evidence type="ECO:0000256" key="5">
    <source>
        <dbReference type="ARBA" id="ARBA00022605"/>
    </source>
</evidence>
<dbReference type="GO" id="GO:0006564">
    <property type="term" value="P:L-serine biosynthetic process"/>
    <property type="evidence" value="ECO:0007669"/>
    <property type="project" value="UniProtKB-UniRule"/>
</dbReference>
<protein>
    <recommendedName>
        <fullName evidence="4 11">D-3-phosphoglycerate dehydrogenase</fullName>
        <ecNumber evidence="11">1.1.1.95</ecNumber>
    </recommendedName>
</protein>
<dbReference type="STRING" id="1969733.B5V00_05210"/>
<dbReference type="InterPro" id="IPR006236">
    <property type="entry name" value="PGDH"/>
</dbReference>
<dbReference type="GO" id="GO:0051287">
    <property type="term" value="F:NAD binding"/>
    <property type="evidence" value="ECO:0007669"/>
    <property type="project" value="UniProtKB-UniRule"/>
</dbReference>
<dbReference type="InterPro" id="IPR006139">
    <property type="entry name" value="D-isomer_2_OHA_DH_cat_dom"/>
</dbReference>
<dbReference type="PANTHER" id="PTHR42789:SF1">
    <property type="entry name" value="D-ISOMER SPECIFIC 2-HYDROXYACID DEHYDROGENASE FAMILY PROTEIN (AFU_ORTHOLOGUE AFUA_6G10090)"/>
    <property type="match status" value="1"/>
</dbReference>
<dbReference type="Pfam" id="PF01842">
    <property type="entry name" value="ACT"/>
    <property type="match status" value="1"/>
</dbReference>
<dbReference type="SUPFAM" id="SSF51735">
    <property type="entry name" value="NAD(P)-binding Rossmann-fold domains"/>
    <property type="match status" value="1"/>
</dbReference>
<dbReference type="CDD" id="cd12173">
    <property type="entry name" value="PGDH_4"/>
    <property type="match status" value="1"/>
</dbReference>
<reference evidence="13 14" key="1">
    <citation type="submission" date="2017-03" db="EMBL/GenBank/DDBJ databases">
        <title>Genome sequence of Geothermobacter sp. EPR-M, Deep-Sea Iron Reducer.</title>
        <authorList>
            <person name="Tully B."/>
            <person name="Savalia P."/>
            <person name="Abuyen K."/>
            <person name="Baughan C."/>
            <person name="Romero E."/>
            <person name="Ronkowski C."/>
            <person name="Torres B."/>
            <person name="Tremblay J."/>
            <person name="Trujillo A."/>
            <person name="Tyler M."/>
            <person name="Perez-Rodriguez I."/>
            <person name="Amend J."/>
        </authorList>
    </citation>
    <scope>NUCLEOTIDE SEQUENCE [LARGE SCALE GENOMIC DNA]</scope>
    <source>
        <strain evidence="13 14">EPR-M</strain>
    </source>
</reference>
<dbReference type="NCBIfam" id="TIGR01327">
    <property type="entry name" value="PGDH"/>
    <property type="match status" value="1"/>
</dbReference>
<comment type="caution">
    <text evidence="13">The sequence shown here is derived from an EMBL/GenBank/DDBJ whole genome shotgun (WGS) entry which is preliminary data.</text>
</comment>
<dbReference type="EMBL" id="NAAD01000004">
    <property type="protein sequence ID" value="ORJ62148.1"/>
    <property type="molecule type" value="Genomic_DNA"/>
</dbReference>
<keyword evidence="8 11" id="KW-0718">Serine biosynthesis</keyword>
<sequence length="524" mass="56225">MKVLISDTFSQEGLQVFESAEGITLDYQPGISSDDLRVAIRDAEALVVRGGTRVSAELLESAACLKVIGRAGIGIENMDLAAANRKGVVVMNTPFGSTTTTAEHTLAMLFSLARNIPRAHISTSAGNWDKEQFLGIELAGKTLGVIGAGKIGRLVVERARALKMNVVVHDPYLPQEMVRQLGARQLNLDQLLAEADFITLHVPLNQETENLLGEKQLQRCKPGCRIINCATGGLIDEQALAKAIAAGQIGGAALDVFSQEPPAADNPLLRLPEVICTPHLRAATVDAQINVTVQVARQIVAFLQHGEVINALNVPSVSAELLAEIRPYVQLGEKLGALLTQLSNGAVRKLNIEYAGDITAHPMAPLTMAVLNGLLQPVVGSMVNYVNAPFIAKERGIDIVEAKSSQSEGYATLMRVTIEDENGSRSVCGGLFGDRARIVKIDHYDLETSPEGPILILYNHDQPGVVGYIGQLLGEAEINIARMNLARGSDEALTVLNIDTPIPDDVLERIRAHQAIRSAIQVIL</sequence>
<dbReference type="InterPro" id="IPR002912">
    <property type="entry name" value="ACT_dom"/>
</dbReference>
<evidence type="ECO:0000313" key="14">
    <source>
        <dbReference type="Proteomes" id="UP000193136"/>
    </source>
</evidence>
<dbReference type="OrthoDB" id="9793626at2"/>
<evidence type="ECO:0000256" key="3">
    <source>
        <dbReference type="ARBA" id="ARBA00005854"/>
    </source>
</evidence>
<dbReference type="SUPFAM" id="SSF52283">
    <property type="entry name" value="Formate/glycerate dehydrogenase catalytic domain-like"/>
    <property type="match status" value="1"/>
</dbReference>
<dbReference type="SUPFAM" id="SSF143548">
    <property type="entry name" value="Serine metabolism enzymes domain"/>
    <property type="match status" value="1"/>
</dbReference>
<comment type="catalytic activity">
    <reaction evidence="10 11">
        <text>(2R)-3-phosphoglycerate + NAD(+) = 3-phosphooxypyruvate + NADH + H(+)</text>
        <dbReference type="Rhea" id="RHEA:12641"/>
        <dbReference type="ChEBI" id="CHEBI:15378"/>
        <dbReference type="ChEBI" id="CHEBI:18110"/>
        <dbReference type="ChEBI" id="CHEBI:57540"/>
        <dbReference type="ChEBI" id="CHEBI:57945"/>
        <dbReference type="ChEBI" id="CHEBI:58272"/>
        <dbReference type="EC" id="1.1.1.95"/>
    </reaction>
</comment>
<dbReference type="SUPFAM" id="SSF55021">
    <property type="entry name" value="ACT-like"/>
    <property type="match status" value="1"/>
</dbReference>
<evidence type="ECO:0000256" key="4">
    <source>
        <dbReference type="ARBA" id="ARBA00021582"/>
    </source>
</evidence>
<dbReference type="InterPro" id="IPR045626">
    <property type="entry name" value="PGDH_ASB_dom"/>
</dbReference>
<evidence type="ECO:0000256" key="11">
    <source>
        <dbReference type="RuleBase" id="RU363003"/>
    </source>
</evidence>
<keyword evidence="5 11" id="KW-0028">Amino-acid biosynthesis</keyword>
<dbReference type="CDD" id="cd04902">
    <property type="entry name" value="ACT_3PGDH-xct"/>
    <property type="match status" value="1"/>
</dbReference>
<name>A0A1X0YAE6_9BACT</name>
<dbReference type="GO" id="GO:0004617">
    <property type="term" value="F:phosphoglycerate dehydrogenase activity"/>
    <property type="evidence" value="ECO:0007669"/>
    <property type="project" value="UniProtKB-UniRule"/>
</dbReference>
<dbReference type="PROSITE" id="PS00065">
    <property type="entry name" value="D_2_HYDROXYACID_DH_1"/>
    <property type="match status" value="1"/>
</dbReference>
<dbReference type="PANTHER" id="PTHR42789">
    <property type="entry name" value="D-ISOMER SPECIFIC 2-HYDROXYACID DEHYDROGENASE FAMILY PROTEIN (AFU_ORTHOLOGUE AFUA_6G10090)"/>
    <property type="match status" value="1"/>
</dbReference>
<dbReference type="Pfam" id="PF19304">
    <property type="entry name" value="PGDH_inter"/>
    <property type="match status" value="1"/>
</dbReference>
<comment type="function">
    <text evidence="1">Catalyzes the reversible oxidation of 3-phospho-D-glycerate to 3-phosphonooxypyruvate, the first step of the phosphorylated L-serine biosynthesis pathway. Also catalyzes the reversible oxidation of 2-hydroxyglutarate to 2-oxoglutarate.</text>
</comment>
<dbReference type="FunFam" id="3.40.50.720:FF:000021">
    <property type="entry name" value="D-3-phosphoglycerate dehydrogenase"/>
    <property type="match status" value="1"/>
</dbReference>
<dbReference type="Pfam" id="PF00389">
    <property type="entry name" value="2-Hacid_dh"/>
    <property type="match status" value="1"/>
</dbReference>
<dbReference type="InterPro" id="IPR029009">
    <property type="entry name" value="ASB_dom_sf"/>
</dbReference>
<dbReference type="Pfam" id="PF02826">
    <property type="entry name" value="2-Hacid_dh_C"/>
    <property type="match status" value="1"/>
</dbReference>
<evidence type="ECO:0000256" key="10">
    <source>
        <dbReference type="ARBA" id="ARBA00048731"/>
    </source>
</evidence>
<evidence type="ECO:0000256" key="7">
    <source>
        <dbReference type="ARBA" id="ARBA00023027"/>
    </source>
</evidence>
<dbReference type="PROSITE" id="PS00670">
    <property type="entry name" value="D_2_HYDROXYACID_DH_2"/>
    <property type="match status" value="1"/>
</dbReference>
<dbReference type="RefSeq" id="WP_085009702.1">
    <property type="nucleotide sequence ID" value="NZ_NAAD01000004.1"/>
</dbReference>
<comment type="similarity">
    <text evidence="3 11">Belongs to the D-isomer specific 2-hydroxyacid dehydrogenase family.</text>
</comment>
<keyword evidence="6 11" id="KW-0560">Oxidoreductase</keyword>
<keyword evidence="7 11" id="KW-0520">NAD</keyword>
<dbReference type="Proteomes" id="UP000193136">
    <property type="component" value="Unassembled WGS sequence"/>
</dbReference>
<comment type="pathway">
    <text evidence="2 11">Amino-acid biosynthesis; L-serine biosynthesis; L-serine from 3-phospho-D-glycerate: step 1/3.</text>
</comment>
<dbReference type="InterPro" id="IPR029753">
    <property type="entry name" value="D-isomer_DH_CS"/>
</dbReference>
<accession>A0A1X0YAE6</accession>
<comment type="catalytic activity">
    <reaction evidence="9">
        <text>(R)-2-hydroxyglutarate + NAD(+) = 2-oxoglutarate + NADH + H(+)</text>
        <dbReference type="Rhea" id="RHEA:49612"/>
        <dbReference type="ChEBI" id="CHEBI:15378"/>
        <dbReference type="ChEBI" id="CHEBI:15801"/>
        <dbReference type="ChEBI" id="CHEBI:16810"/>
        <dbReference type="ChEBI" id="CHEBI:57540"/>
        <dbReference type="ChEBI" id="CHEBI:57945"/>
        <dbReference type="EC" id="1.1.1.399"/>
    </reaction>
</comment>
<dbReference type="InterPro" id="IPR045865">
    <property type="entry name" value="ACT-like_dom_sf"/>
</dbReference>